<dbReference type="PROSITE" id="PS50093">
    <property type="entry name" value="PKD"/>
    <property type="match status" value="2"/>
</dbReference>
<evidence type="ECO:0000259" key="2">
    <source>
        <dbReference type="PROSITE" id="PS50093"/>
    </source>
</evidence>
<dbReference type="RefSeq" id="WP_147923783.1">
    <property type="nucleotide sequence ID" value="NZ_VRTY01000119.1"/>
</dbReference>
<keyword evidence="1" id="KW-0732">Signal</keyword>
<dbReference type="CDD" id="cd00146">
    <property type="entry name" value="PKD"/>
    <property type="match status" value="1"/>
</dbReference>
<reference evidence="3 4" key="1">
    <citation type="submission" date="2019-08" db="EMBL/GenBank/DDBJ databases">
        <authorList>
            <person name="Shi S."/>
        </authorList>
    </citation>
    <scope>NUCLEOTIDE SEQUENCE [LARGE SCALE GENOMIC DNA]</scope>
    <source>
        <strain evidence="3 4">GY10130</strain>
    </source>
</reference>
<comment type="caution">
    <text evidence="3">The sequence shown here is derived from an EMBL/GenBank/DDBJ whole genome shotgun (WGS) entry which is preliminary data.</text>
</comment>
<feature type="signal peptide" evidence="1">
    <location>
        <begin position="1"/>
        <end position="22"/>
    </location>
</feature>
<dbReference type="InterPro" id="IPR022409">
    <property type="entry name" value="PKD/Chitinase_dom"/>
</dbReference>
<dbReference type="SMART" id="SM00089">
    <property type="entry name" value="PKD"/>
    <property type="match status" value="2"/>
</dbReference>
<dbReference type="SUPFAM" id="SSF50965">
    <property type="entry name" value="Galactose oxidase, central domain"/>
    <property type="match status" value="1"/>
</dbReference>
<dbReference type="InterPro" id="IPR000601">
    <property type="entry name" value="PKD_dom"/>
</dbReference>
<dbReference type="InterPro" id="IPR011042">
    <property type="entry name" value="6-blade_b-propeller_TolB-like"/>
</dbReference>
<dbReference type="InterPro" id="IPR035986">
    <property type="entry name" value="PKD_dom_sf"/>
</dbReference>
<evidence type="ECO:0000313" key="4">
    <source>
        <dbReference type="Proteomes" id="UP000321926"/>
    </source>
</evidence>
<dbReference type="InterPro" id="IPR037293">
    <property type="entry name" value="Gal_Oxidase_central_sf"/>
</dbReference>
<dbReference type="InterPro" id="IPR006652">
    <property type="entry name" value="Kelch_1"/>
</dbReference>
<evidence type="ECO:0000256" key="1">
    <source>
        <dbReference type="SAM" id="SignalP"/>
    </source>
</evidence>
<dbReference type="PANTHER" id="PTHR45632">
    <property type="entry name" value="LD33804P"/>
    <property type="match status" value="1"/>
</dbReference>
<protein>
    <submittedName>
        <fullName evidence="3">PKD domain-containing protein</fullName>
    </submittedName>
</protein>
<gene>
    <name evidence="3" type="ORF">FVR03_21225</name>
</gene>
<keyword evidence="4" id="KW-1185">Reference proteome</keyword>
<dbReference type="EMBL" id="VRTY01000119">
    <property type="protein sequence ID" value="TXK27228.1"/>
    <property type="molecule type" value="Genomic_DNA"/>
</dbReference>
<feature type="chain" id="PRO_5023021207" evidence="1">
    <location>
        <begin position="23"/>
        <end position="1420"/>
    </location>
</feature>
<dbReference type="OrthoDB" id="610424at2"/>
<organism evidence="3 4">
    <name type="scientific">Pontibacter qinzhouensis</name>
    <dbReference type="NCBI Taxonomy" id="2603253"/>
    <lineage>
        <taxon>Bacteria</taxon>
        <taxon>Pseudomonadati</taxon>
        <taxon>Bacteroidota</taxon>
        <taxon>Cytophagia</taxon>
        <taxon>Cytophagales</taxon>
        <taxon>Hymenobacteraceae</taxon>
        <taxon>Pontibacter</taxon>
    </lineage>
</organism>
<name>A0A5C8J1P0_9BACT</name>
<evidence type="ECO:0000313" key="3">
    <source>
        <dbReference type="EMBL" id="TXK27228.1"/>
    </source>
</evidence>
<dbReference type="Pfam" id="PF18911">
    <property type="entry name" value="PKD_4"/>
    <property type="match status" value="1"/>
</dbReference>
<proteinExistence type="predicted"/>
<accession>A0A5C8J1P0</accession>
<sequence>MVKSLHILFFLLFAFTSFSQSASPIGPLQVARVTHESQLLPDGQVLVFGGNNHRFSDLKRFSSAELYNPNTKSWSFTGSMHQERDYLASVLLHDGNVLAIGGMDQSSASMATCERYDAATGRWQQASPMATPRMQHAAATLRDGTVLAAGGARGKKSELYDPYDDVWIPTGDMQLEHGAGMAMLLLNNGTVLAMGGELTPRQAEIFNPQTLRWTLLNSFTARRHFFHSMIQLKSGKILIVGTQSLNYSDQVSAELYDPFWQSFSSTGNTATNVGVVRMVMLEDGKVLLYSLGDLFAPTDTKTIQIYDPEKGTWSADKLTYIGAHNATVQMLHEGSILIAGGAWTTGNGASDAGFLYHQQSDAACSPPAVNLKVDGSSVCNGQDATVILPVTERGVLYEAYIGSKPLGGAMAGGGAITLAIPKGMLSPGNNTVKIRASKQGCVSRFLPNTAHIKVELPAGSKPELSVKGSAYLCHGENVEVAGPAGMAGYEWSTGETTQKITVSGFGRYRLRVKDEQGCLSRYSDAFEITTVSGTSTFAGYNESVCSGTSAFALTDFSPLGGSWTGKGVSPEGNFDPAVSGPGEHVLTYTVCGGSRTKKVTVRPVPKVNDFYLEADQETVCYGGYTKVRVMNAEPGVSYQFWMDGKLVTTATRASSFVSVGQVTVRDDTRLIVKGIYASECGSDTLTKEFNFKLFVDPAQPVGTRTPFVCRKNAAQVYVLNSDPGVLYQLKKGNKNIGGPQLGNGDTLFLPTGVLLETSTFSVVGNHNSCTVALKQTVTIDVSGPLAHFAITSHNPEVGEAIEFFNTSEHAGGGYRWSFGPATSVAESTEKDPPPVTFSKIGTYAIKLIATGVEGCRDSLTVKVNVIAPVEETAVNYSVYSSYYRISQVLGVVHDAHDNRYVLYQEENISHLPEDHKAGAYSNRGDSIDLSLSNEPGYNNRHILMKYNAKGTLQWSTQLRHQSDRARGGDLVTDSEGNIYFTYYHYEHVDDIRIYSTDGKHITFDPPHKGNGFYSVVVVKYNKNGLLQWHNNYLAQYNNWNVNLTLDKDFNVYASSDMSLCKFSADGALVWEKKTGYADIETDSEGNVWGVRHENLVVDKYSSDGTLLLSSDELVQVGTKQLQTFPRFMKIDENGNLYVIGEFSGGFAFNQDKLTALNYYRDFFICKINSQGGHRWIRQIAPVSMFTLNGMDLKDGKIVFLGGAYHAATLRYNRLAGNVFANQLKVEQENFIGITDTLAGASVRIATIANSIPPNYSYAHPLIAFQNNTDQVAFATLHNSGQLLGQDIEVKSMSEYQSNQFIFQVPLKTIFPPMAPVSVFSTAGAVCAGPPVQFYDSSLGDPESWEWSFPGASPATSTERNPVVTFTKPGTYQISLTAANAQGAGETFVQSTVIGQVPLVSLPPFNTIELGTCLMAKKAVN</sequence>
<dbReference type="PANTHER" id="PTHR45632:SF17">
    <property type="entry name" value="KELCH-LIKE PROTEIN 31"/>
    <property type="match status" value="1"/>
</dbReference>
<dbReference type="Proteomes" id="UP000321926">
    <property type="component" value="Unassembled WGS sequence"/>
</dbReference>
<dbReference type="Gene3D" id="2.120.10.30">
    <property type="entry name" value="TolB, C-terminal domain"/>
    <property type="match status" value="1"/>
</dbReference>
<dbReference type="SMART" id="SM00612">
    <property type="entry name" value="Kelch"/>
    <property type="match status" value="3"/>
</dbReference>
<dbReference type="Pfam" id="PF01344">
    <property type="entry name" value="Kelch_1"/>
    <property type="match status" value="2"/>
</dbReference>
<dbReference type="Gene3D" id="2.60.40.10">
    <property type="entry name" value="Immunoglobulins"/>
    <property type="match status" value="2"/>
</dbReference>
<dbReference type="SUPFAM" id="SSF49299">
    <property type="entry name" value="PKD domain"/>
    <property type="match status" value="2"/>
</dbReference>
<dbReference type="InterPro" id="IPR013783">
    <property type="entry name" value="Ig-like_fold"/>
</dbReference>
<feature type="domain" description="PKD" evidence="2">
    <location>
        <begin position="1314"/>
        <end position="1386"/>
    </location>
</feature>
<feature type="domain" description="PKD" evidence="2">
    <location>
        <begin position="784"/>
        <end position="872"/>
    </location>
</feature>
<dbReference type="SUPFAM" id="SSF63829">
    <property type="entry name" value="Calcium-dependent phosphotriesterase"/>
    <property type="match status" value="1"/>
</dbReference>
<dbReference type="InterPro" id="IPR011043">
    <property type="entry name" value="Gal_Oxase/kelch_b-propeller"/>
</dbReference>
<dbReference type="Gene3D" id="2.130.10.80">
    <property type="entry name" value="Galactose oxidase/kelch, beta-propeller"/>
    <property type="match status" value="3"/>
</dbReference>